<evidence type="ECO:0000313" key="1">
    <source>
        <dbReference type="EMBL" id="MBS3061689.1"/>
    </source>
</evidence>
<dbReference type="EMBL" id="JAGVWC010000010">
    <property type="protein sequence ID" value="MBS3061689.1"/>
    <property type="molecule type" value="Genomic_DNA"/>
</dbReference>
<evidence type="ECO:0000313" key="2">
    <source>
        <dbReference type="Proteomes" id="UP000675968"/>
    </source>
</evidence>
<name>A0A8T4L846_9ARCH</name>
<reference evidence="1" key="2">
    <citation type="submission" date="2021-05" db="EMBL/GenBank/DDBJ databases">
        <title>Protein family content uncovers lineage relationships and bacterial pathway maintenance mechanisms in DPANN archaea.</title>
        <authorList>
            <person name="Castelle C.J."/>
            <person name="Meheust R."/>
            <person name="Jaffe A.L."/>
            <person name="Seitz K."/>
            <person name="Gong X."/>
            <person name="Baker B.J."/>
            <person name="Banfield J.F."/>
        </authorList>
    </citation>
    <scope>NUCLEOTIDE SEQUENCE</scope>
    <source>
        <strain evidence="1">RIFCSPLOWO2_01_FULL_AR10_48_17</strain>
    </source>
</reference>
<gene>
    <name evidence="1" type="ORF">J4215_03850</name>
</gene>
<comment type="caution">
    <text evidence="1">The sequence shown here is derived from an EMBL/GenBank/DDBJ whole genome shotgun (WGS) entry which is preliminary data.</text>
</comment>
<dbReference type="AlphaFoldDB" id="A0A8T4L846"/>
<proteinExistence type="predicted"/>
<sequence length="170" mass="19078">MDEKELIIYSNPTNANAAHFALIKAIEDAHHGCVLFVDCINGFDPYQVLKLCANPPQARQILHNVLVSRPFTFHQFKRLLDTELASTFDRHQGRAVIILGYTNLFLDSDVAEEERLAVLGTATKKLHSLVIEHPLPVQVMLSENAYSELVRGWLDGADRTVVSTSRGKRI</sequence>
<dbReference type="Proteomes" id="UP000675968">
    <property type="component" value="Unassembled WGS sequence"/>
</dbReference>
<dbReference type="Gene3D" id="3.40.50.300">
    <property type="entry name" value="P-loop containing nucleotide triphosphate hydrolases"/>
    <property type="match status" value="1"/>
</dbReference>
<dbReference type="InterPro" id="IPR027417">
    <property type="entry name" value="P-loop_NTPase"/>
</dbReference>
<organism evidence="1 2">
    <name type="scientific">Candidatus Iainarchaeum sp</name>
    <dbReference type="NCBI Taxonomy" id="3101447"/>
    <lineage>
        <taxon>Archaea</taxon>
        <taxon>Candidatus Iainarchaeota</taxon>
        <taxon>Candidatus Iainarchaeia</taxon>
        <taxon>Candidatus Iainarchaeales</taxon>
        <taxon>Candidatus Iainarchaeaceae</taxon>
        <taxon>Candidatus Iainarchaeum</taxon>
    </lineage>
</organism>
<protein>
    <submittedName>
        <fullName evidence="1">Uncharacterized protein</fullName>
    </submittedName>
</protein>
<accession>A0A8T4L846</accession>
<reference evidence="1" key="1">
    <citation type="submission" date="2021-03" db="EMBL/GenBank/DDBJ databases">
        <authorList>
            <person name="Jaffe A."/>
        </authorList>
    </citation>
    <scope>NUCLEOTIDE SEQUENCE</scope>
    <source>
        <strain evidence="1">RIFCSPLOWO2_01_FULL_AR10_48_17</strain>
    </source>
</reference>